<dbReference type="PANTHER" id="PTHR32294">
    <property type="entry name" value="DNA POLYMERASE III SUBUNIT ALPHA"/>
    <property type="match status" value="1"/>
</dbReference>
<gene>
    <name evidence="6" type="ORF">IQ26_05079</name>
</gene>
<dbReference type="Gene3D" id="3.20.20.140">
    <property type="entry name" value="Metal-dependent hydrolases"/>
    <property type="match status" value="1"/>
</dbReference>
<sequence>MIGGTRYAELQVTSHFSFLRGASSCEELFAQAALLGIEALAVVDHNSLAGIVRAHEAAKTTGVRLIVGCRLDLADGMSLLVYPTDRPAYSRLCRLLSLGKGRAGKAKCHLEWDDVVVYGEGLIAVLVPDEADDLCAVRLRRLREAFGDRAYLGLTLRRRPNDQLRLYELANLAAAMRVPTVITNDVLFHEPARRMMQDVVTCIRHNVTIDDAGFRRERHADRYLKPGDEMARFFSRYPEALARTVEIADRCRFSMDELAYQYPQEKTMPGLTAQQALEKLTWEGAARRYPEGLPDKVVGILKHELRLIETLDYAPYFLTVNSIVRFARSQDILCQGRGSAANSAVCYVLGITSIDPERNNLLFERFVSQERREPPDIDVDFEHERREIVMQWVYETYGRDHAALCSTVIRYRTKGAVRDVGKALGLPEDMTKLLSSQIWGHGEAVDEQRAREQPQSRRSAAAADPRTGGATCRHTAPPLAASGRLCPDA</sequence>
<dbReference type="Pfam" id="PF02811">
    <property type="entry name" value="PHP"/>
    <property type="match status" value="1"/>
</dbReference>
<dbReference type="InterPro" id="IPR016195">
    <property type="entry name" value="Pol/histidinol_Pase-like"/>
</dbReference>
<evidence type="ECO:0000256" key="3">
    <source>
        <dbReference type="ARBA" id="ARBA00023204"/>
    </source>
</evidence>
<evidence type="ECO:0000256" key="4">
    <source>
        <dbReference type="SAM" id="MobiDB-lite"/>
    </source>
</evidence>
<dbReference type="PANTHER" id="PTHR32294:SF4">
    <property type="entry name" value="ERROR-PRONE DNA POLYMERASE"/>
    <property type="match status" value="1"/>
</dbReference>
<dbReference type="EMBL" id="VLKT01000036">
    <property type="protein sequence ID" value="TWI29497.1"/>
    <property type="molecule type" value="Genomic_DNA"/>
</dbReference>
<accession>A0A562NBJ1</accession>
<keyword evidence="3" id="KW-0234">DNA repair</keyword>
<dbReference type="InterPro" id="IPR011708">
    <property type="entry name" value="DNA_pol3_alpha_NTPase_dom"/>
</dbReference>
<dbReference type="CDD" id="cd07434">
    <property type="entry name" value="PHP_PolIIIA_DnaE2"/>
    <property type="match status" value="1"/>
</dbReference>
<proteinExistence type="predicted"/>
<protein>
    <submittedName>
        <fullName evidence="6">Error-prone DNA polymerase</fullName>
    </submittedName>
</protein>
<dbReference type="GO" id="GO:0006281">
    <property type="term" value="P:DNA repair"/>
    <property type="evidence" value="ECO:0007669"/>
    <property type="project" value="UniProtKB-KW"/>
</dbReference>
<feature type="domain" description="Polymerase/histidinol phosphatase N-terminal" evidence="5">
    <location>
        <begin position="8"/>
        <end position="75"/>
    </location>
</feature>
<evidence type="ECO:0000256" key="2">
    <source>
        <dbReference type="ARBA" id="ARBA00022763"/>
    </source>
</evidence>
<comment type="caution">
    <text evidence="6">The sequence shown here is derived from an EMBL/GenBank/DDBJ whole genome shotgun (WGS) entry which is preliminary data.</text>
</comment>
<dbReference type="InterPro" id="IPR003141">
    <property type="entry name" value="Pol/His_phosphatase_N"/>
</dbReference>
<dbReference type="Proteomes" id="UP000317122">
    <property type="component" value="Unassembled WGS sequence"/>
</dbReference>
<organism evidence="6 7">
    <name type="scientific">Mesorhizobium tianshanense</name>
    <dbReference type="NCBI Taxonomy" id="39844"/>
    <lineage>
        <taxon>Bacteria</taxon>
        <taxon>Pseudomonadati</taxon>
        <taxon>Pseudomonadota</taxon>
        <taxon>Alphaproteobacteria</taxon>
        <taxon>Hyphomicrobiales</taxon>
        <taxon>Phyllobacteriaceae</taxon>
        <taxon>Mesorhizobium</taxon>
    </lineage>
</organism>
<evidence type="ECO:0000313" key="6">
    <source>
        <dbReference type="EMBL" id="TWI29497.1"/>
    </source>
</evidence>
<keyword evidence="2" id="KW-0227">DNA damage</keyword>
<keyword evidence="7" id="KW-1185">Reference proteome</keyword>
<reference evidence="6 7" key="1">
    <citation type="journal article" date="2015" name="Stand. Genomic Sci.">
        <title>Genomic Encyclopedia of Bacterial and Archaeal Type Strains, Phase III: the genomes of soil and plant-associated and newly described type strains.</title>
        <authorList>
            <person name="Whitman W.B."/>
            <person name="Woyke T."/>
            <person name="Klenk H.P."/>
            <person name="Zhou Y."/>
            <person name="Lilburn T.G."/>
            <person name="Beck B.J."/>
            <person name="De Vos P."/>
            <person name="Vandamme P."/>
            <person name="Eisen J.A."/>
            <person name="Garrity G."/>
            <person name="Hugenholtz P."/>
            <person name="Kyrpides N.C."/>
        </authorList>
    </citation>
    <scope>NUCLEOTIDE SEQUENCE [LARGE SCALE GENOMIC DNA]</scope>
    <source>
        <strain evidence="6 7">CGMCC 1.2546</strain>
    </source>
</reference>
<keyword evidence="1" id="KW-0963">Cytoplasm</keyword>
<dbReference type="InterPro" id="IPR004805">
    <property type="entry name" value="DnaE2/DnaE/PolC"/>
</dbReference>
<dbReference type="GO" id="GO:0008408">
    <property type="term" value="F:3'-5' exonuclease activity"/>
    <property type="evidence" value="ECO:0007669"/>
    <property type="project" value="InterPro"/>
</dbReference>
<feature type="region of interest" description="Disordered" evidence="4">
    <location>
        <begin position="444"/>
        <end position="489"/>
    </location>
</feature>
<evidence type="ECO:0000256" key="1">
    <source>
        <dbReference type="ARBA" id="ARBA00022490"/>
    </source>
</evidence>
<dbReference type="SMART" id="SM00481">
    <property type="entry name" value="POLIIIAc"/>
    <property type="match status" value="1"/>
</dbReference>
<name>A0A562NBJ1_9HYPH</name>
<evidence type="ECO:0000313" key="7">
    <source>
        <dbReference type="Proteomes" id="UP000317122"/>
    </source>
</evidence>
<dbReference type="AlphaFoldDB" id="A0A562NBJ1"/>
<dbReference type="GO" id="GO:0006260">
    <property type="term" value="P:DNA replication"/>
    <property type="evidence" value="ECO:0007669"/>
    <property type="project" value="InterPro"/>
</dbReference>
<feature type="compositionally biased region" description="Basic and acidic residues" evidence="4">
    <location>
        <begin position="444"/>
        <end position="455"/>
    </location>
</feature>
<dbReference type="InterPro" id="IPR004013">
    <property type="entry name" value="PHP_dom"/>
</dbReference>
<evidence type="ECO:0000259" key="5">
    <source>
        <dbReference type="SMART" id="SM00481"/>
    </source>
</evidence>
<dbReference type="Pfam" id="PF07733">
    <property type="entry name" value="DNA_pol3_alpha"/>
    <property type="match status" value="1"/>
</dbReference>
<dbReference type="SUPFAM" id="SSF89550">
    <property type="entry name" value="PHP domain-like"/>
    <property type="match status" value="1"/>
</dbReference>